<comment type="caution">
    <text evidence="1">The sequence shown here is derived from an EMBL/GenBank/DDBJ whole genome shotgun (WGS) entry which is preliminary data.</text>
</comment>
<keyword evidence="2" id="KW-1185">Reference proteome</keyword>
<protein>
    <recommendedName>
        <fullName evidence="3">Sulfotransferase family protein</fullName>
    </recommendedName>
</protein>
<dbReference type="SUPFAM" id="SSF52540">
    <property type="entry name" value="P-loop containing nucleoside triphosphate hydrolases"/>
    <property type="match status" value="1"/>
</dbReference>
<proteinExistence type="predicted"/>
<name>A0AAJ1U2Z7_9RHOB</name>
<dbReference type="EMBL" id="JANFFA010000001">
    <property type="protein sequence ID" value="MDQ2092746.1"/>
    <property type="molecule type" value="Genomic_DNA"/>
</dbReference>
<dbReference type="InterPro" id="IPR027417">
    <property type="entry name" value="P-loop_NTPase"/>
</dbReference>
<reference evidence="1" key="1">
    <citation type="submission" date="2022-07" db="EMBL/GenBank/DDBJ databases">
        <authorList>
            <person name="Otstavnykh N."/>
            <person name="Isaeva M."/>
            <person name="Bystritskaya E."/>
        </authorList>
    </citation>
    <scope>NUCLEOTIDE SEQUENCE</scope>
    <source>
        <strain evidence="1">10Alg 79</strain>
    </source>
</reference>
<evidence type="ECO:0000313" key="1">
    <source>
        <dbReference type="EMBL" id="MDQ2092746.1"/>
    </source>
</evidence>
<evidence type="ECO:0000313" key="2">
    <source>
        <dbReference type="Proteomes" id="UP001227162"/>
    </source>
</evidence>
<dbReference type="AlphaFoldDB" id="A0AAJ1U2Z7"/>
<organism evidence="1 2">
    <name type="scientific">Rhodalgimonas zhirmunskyi</name>
    <dbReference type="NCBI Taxonomy" id="2964767"/>
    <lineage>
        <taxon>Bacteria</taxon>
        <taxon>Pseudomonadati</taxon>
        <taxon>Pseudomonadota</taxon>
        <taxon>Alphaproteobacteria</taxon>
        <taxon>Rhodobacterales</taxon>
        <taxon>Roseobacteraceae</taxon>
        <taxon>Rhodalgimonas</taxon>
    </lineage>
</organism>
<evidence type="ECO:0008006" key="3">
    <source>
        <dbReference type="Google" id="ProtNLM"/>
    </source>
</evidence>
<gene>
    <name evidence="1" type="ORF">NOI20_01325</name>
</gene>
<sequence>MASKRNLFLHVGCHRTGTTSIQRFLRDNHAVLIKNGILTPFMRGRHAGSFNKIFDGSLNVDDFCLDLKKRADEKKNSIQTIILSDEDISMRRDFGVLARFQEHFDVNVIYSLRRQDLWLESWYLQNIKFQWIPKYAHITFSDFMRLRHDFHWIHYDQHIKMIENHFGHAALRLSVFEKSQMPEGPVAAFAKTIGIDDVSEFTPAPHDNASFSAQMAEIARHLPLDTLPPGKRTKMLAKLHKIDAIMPKGTGSHGGIMPLDDRRAILDEYSEGNRAVAQKYFEREALFIDPLPERDATLASLELPKDTSKILEIFVAPLILELAEDLP</sequence>
<dbReference type="Proteomes" id="UP001227162">
    <property type="component" value="Unassembled WGS sequence"/>
</dbReference>
<reference evidence="1" key="2">
    <citation type="submission" date="2023-04" db="EMBL/GenBank/DDBJ databases">
        <title>'Rhodoalgimonas zhirmunskyi' gen. nov., isolated from a red alga.</title>
        <authorList>
            <person name="Nedashkovskaya O.I."/>
            <person name="Otstavnykh N.Y."/>
            <person name="Bystritskaya E.P."/>
            <person name="Balabanova L.A."/>
            <person name="Isaeva M.P."/>
        </authorList>
    </citation>
    <scope>NUCLEOTIDE SEQUENCE</scope>
    <source>
        <strain evidence="1">10Alg 79</strain>
    </source>
</reference>
<dbReference type="Gene3D" id="3.40.50.300">
    <property type="entry name" value="P-loop containing nucleotide triphosphate hydrolases"/>
    <property type="match status" value="1"/>
</dbReference>
<accession>A0AAJ1U2Z7</accession>